<accession>A0AAC9X0S8</accession>
<organism evidence="1 2">
    <name type="scientific">Acetobacter pasteurianus subsp. pasteurianus</name>
    <dbReference type="NCBI Taxonomy" id="481145"/>
    <lineage>
        <taxon>Bacteria</taxon>
        <taxon>Pseudomonadati</taxon>
        <taxon>Pseudomonadota</taxon>
        <taxon>Alphaproteobacteria</taxon>
        <taxon>Acetobacterales</taxon>
        <taxon>Acetobacteraceae</taxon>
        <taxon>Acetobacter</taxon>
    </lineage>
</organism>
<dbReference type="Proteomes" id="UP000196816">
    <property type="component" value="Chromosome"/>
</dbReference>
<reference evidence="1 2" key="1">
    <citation type="submission" date="2017-06" db="EMBL/GenBank/DDBJ databases">
        <title>Genome sequence of Acetobacter pasteurianus subsp. pasteurianus strain SRCM101468.</title>
        <authorList>
            <person name="Cho S.H."/>
        </authorList>
    </citation>
    <scope>NUCLEOTIDE SEQUENCE [LARGE SCALE GENOMIC DNA]</scope>
    <source>
        <strain evidence="1 2">SRCM101468</strain>
    </source>
</reference>
<name>A0AAC9X0S8_ACEPA</name>
<evidence type="ECO:0000313" key="1">
    <source>
        <dbReference type="EMBL" id="ASC05185.1"/>
    </source>
</evidence>
<evidence type="ECO:0000313" key="2">
    <source>
        <dbReference type="Proteomes" id="UP000196816"/>
    </source>
</evidence>
<dbReference type="InterPro" id="IPR044033">
    <property type="entry name" value="GpV-like_apex"/>
</dbReference>
<protein>
    <recommendedName>
        <fullName evidence="3">Baseplate assembly protein</fullName>
    </recommendedName>
</protein>
<dbReference type="Gene3D" id="2.40.50.230">
    <property type="entry name" value="Gp5 N-terminal domain"/>
    <property type="match status" value="1"/>
</dbReference>
<dbReference type="AlphaFoldDB" id="A0AAC9X0S8"/>
<gene>
    <name evidence="1" type="ORF">S101468_00918</name>
</gene>
<dbReference type="EMBL" id="CP021922">
    <property type="protein sequence ID" value="ASC05185.1"/>
    <property type="molecule type" value="Genomic_DNA"/>
</dbReference>
<dbReference type="Pfam" id="PF18946">
    <property type="entry name" value="Apex"/>
    <property type="match status" value="1"/>
</dbReference>
<dbReference type="InterPro" id="IPR037026">
    <property type="entry name" value="Vgr_OB-fold_dom_sf"/>
</dbReference>
<dbReference type="RefSeq" id="WP_088364702.1">
    <property type="nucleotide sequence ID" value="NZ_CP021922.1"/>
</dbReference>
<evidence type="ECO:0008006" key="3">
    <source>
        <dbReference type="Google" id="ProtNLM"/>
    </source>
</evidence>
<proteinExistence type="predicted"/>
<sequence>MSESKSFDTLLRARDLTSQFGALSAVVRNILNGRRTALLVQVQAVSGSGLNPVGFVDVIPMVHQQDGAGGTVPHGVIYDVPYFRLQGGHSAVIVDPAPGDIGIAIISDRDIANVKASRKSAAPGSYAQQDIADALYVGGFLNSVPQEYIWLTGSGVKIKTSGVMDIEAGSVKIGCDVSVSGDISASGDVRAGNISLTKHKHSGVQPGSGTTAPPE</sequence>